<feature type="region of interest" description="Disordered" evidence="1">
    <location>
        <begin position="1"/>
        <end position="47"/>
    </location>
</feature>
<protein>
    <submittedName>
        <fullName evidence="2">Uncharacterized protein</fullName>
    </submittedName>
</protein>
<evidence type="ECO:0000256" key="1">
    <source>
        <dbReference type="SAM" id="MobiDB-lite"/>
    </source>
</evidence>
<comment type="caution">
    <text evidence="2">The sequence shown here is derived from an EMBL/GenBank/DDBJ whole genome shotgun (WGS) entry which is preliminary data.</text>
</comment>
<accession>A0AA88AG68</accession>
<feature type="compositionally biased region" description="Polar residues" evidence="1">
    <location>
        <begin position="1"/>
        <end position="16"/>
    </location>
</feature>
<name>A0AA88AG68_FICCA</name>
<dbReference type="AlphaFoldDB" id="A0AA88AG68"/>
<dbReference type="Proteomes" id="UP001187192">
    <property type="component" value="Unassembled WGS sequence"/>
</dbReference>
<organism evidence="2 3">
    <name type="scientific">Ficus carica</name>
    <name type="common">Common fig</name>
    <dbReference type="NCBI Taxonomy" id="3494"/>
    <lineage>
        <taxon>Eukaryota</taxon>
        <taxon>Viridiplantae</taxon>
        <taxon>Streptophyta</taxon>
        <taxon>Embryophyta</taxon>
        <taxon>Tracheophyta</taxon>
        <taxon>Spermatophyta</taxon>
        <taxon>Magnoliopsida</taxon>
        <taxon>eudicotyledons</taxon>
        <taxon>Gunneridae</taxon>
        <taxon>Pentapetalae</taxon>
        <taxon>rosids</taxon>
        <taxon>fabids</taxon>
        <taxon>Rosales</taxon>
        <taxon>Moraceae</taxon>
        <taxon>Ficeae</taxon>
        <taxon>Ficus</taxon>
    </lineage>
</organism>
<evidence type="ECO:0000313" key="3">
    <source>
        <dbReference type="Proteomes" id="UP001187192"/>
    </source>
</evidence>
<keyword evidence="3" id="KW-1185">Reference proteome</keyword>
<gene>
    <name evidence="2" type="ORF">TIFTF001_021160</name>
</gene>
<proteinExistence type="predicted"/>
<reference evidence="2" key="1">
    <citation type="submission" date="2023-07" db="EMBL/GenBank/DDBJ databases">
        <title>draft genome sequence of fig (Ficus carica).</title>
        <authorList>
            <person name="Takahashi T."/>
            <person name="Nishimura K."/>
        </authorList>
    </citation>
    <scope>NUCLEOTIDE SEQUENCE</scope>
</reference>
<evidence type="ECO:0000313" key="2">
    <source>
        <dbReference type="EMBL" id="GMN52009.1"/>
    </source>
</evidence>
<sequence>MSSEKVSSCGATSATLASPPHVELSKGVNGLDKVVLRESRGSSAEVN</sequence>
<dbReference type="EMBL" id="BTGU01000040">
    <property type="protein sequence ID" value="GMN52009.1"/>
    <property type="molecule type" value="Genomic_DNA"/>
</dbReference>